<dbReference type="Proteomes" id="UP000277580">
    <property type="component" value="Unassembled WGS sequence"/>
</dbReference>
<comment type="cofactor">
    <cofactor evidence="1">
        <name>a divalent metal cation</name>
        <dbReference type="ChEBI" id="CHEBI:60240"/>
    </cofactor>
</comment>
<organism evidence="4 5">
    <name type="scientific">Morchella conica CCBAS932</name>
    <dbReference type="NCBI Taxonomy" id="1392247"/>
    <lineage>
        <taxon>Eukaryota</taxon>
        <taxon>Fungi</taxon>
        <taxon>Dikarya</taxon>
        <taxon>Ascomycota</taxon>
        <taxon>Pezizomycotina</taxon>
        <taxon>Pezizomycetes</taxon>
        <taxon>Pezizales</taxon>
        <taxon>Morchellaceae</taxon>
        <taxon>Morchella</taxon>
    </lineage>
</organism>
<dbReference type="Pfam" id="PF13359">
    <property type="entry name" value="DDE_Tnp_4"/>
    <property type="match status" value="1"/>
</dbReference>
<dbReference type="STRING" id="1392247.A0A3N4L599"/>
<dbReference type="EMBL" id="ML119111">
    <property type="protein sequence ID" value="RPB15811.1"/>
    <property type="molecule type" value="Genomic_DNA"/>
</dbReference>
<evidence type="ECO:0000256" key="2">
    <source>
        <dbReference type="ARBA" id="ARBA00022723"/>
    </source>
</evidence>
<accession>A0A3N4L599</accession>
<feature type="domain" description="DDE Tnp4" evidence="3">
    <location>
        <begin position="78"/>
        <end position="144"/>
    </location>
</feature>
<evidence type="ECO:0000313" key="4">
    <source>
        <dbReference type="EMBL" id="RPB15811.1"/>
    </source>
</evidence>
<proteinExistence type="predicted"/>
<keyword evidence="5" id="KW-1185">Reference proteome</keyword>
<gene>
    <name evidence="4" type="ORF">P167DRAFT_551739</name>
</gene>
<sequence>MLLARLSWPNRLTDFHLKFGWKPERVSRVVNTLLHFIHEQWKHLLVFDIQRLTPQKLAAYTVAIRSRDAPLETCFGFIDGTLRQIARPTWGQEAVYNGWKRLHCLKYQAVVCPDGIIPHLYGPVEGKLHDLTVYRESHLSELLAMHAFAPDGTPLQIYAPLDADEKPVLAVPPTLEEYFHVHNPE</sequence>
<dbReference type="AlphaFoldDB" id="A0A3N4L599"/>
<evidence type="ECO:0000256" key="1">
    <source>
        <dbReference type="ARBA" id="ARBA00001968"/>
    </source>
</evidence>
<reference evidence="4 5" key="1">
    <citation type="journal article" date="2018" name="Nat. Ecol. Evol.">
        <title>Pezizomycetes genomes reveal the molecular basis of ectomycorrhizal truffle lifestyle.</title>
        <authorList>
            <person name="Murat C."/>
            <person name="Payen T."/>
            <person name="Noel B."/>
            <person name="Kuo A."/>
            <person name="Morin E."/>
            <person name="Chen J."/>
            <person name="Kohler A."/>
            <person name="Krizsan K."/>
            <person name="Balestrini R."/>
            <person name="Da Silva C."/>
            <person name="Montanini B."/>
            <person name="Hainaut M."/>
            <person name="Levati E."/>
            <person name="Barry K.W."/>
            <person name="Belfiori B."/>
            <person name="Cichocki N."/>
            <person name="Clum A."/>
            <person name="Dockter R.B."/>
            <person name="Fauchery L."/>
            <person name="Guy J."/>
            <person name="Iotti M."/>
            <person name="Le Tacon F."/>
            <person name="Lindquist E.A."/>
            <person name="Lipzen A."/>
            <person name="Malagnac F."/>
            <person name="Mello A."/>
            <person name="Molinier V."/>
            <person name="Miyauchi S."/>
            <person name="Poulain J."/>
            <person name="Riccioni C."/>
            <person name="Rubini A."/>
            <person name="Sitrit Y."/>
            <person name="Splivallo R."/>
            <person name="Traeger S."/>
            <person name="Wang M."/>
            <person name="Zifcakova L."/>
            <person name="Wipf D."/>
            <person name="Zambonelli A."/>
            <person name="Paolocci F."/>
            <person name="Nowrousian M."/>
            <person name="Ottonello S."/>
            <person name="Baldrian P."/>
            <person name="Spatafora J.W."/>
            <person name="Henrissat B."/>
            <person name="Nagy L.G."/>
            <person name="Aury J.M."/>
            <person name="Wincker P."/>
            <person name="Grigoriev I.V."/>
            <person name="Bonfante P."/>
            <person name="Martin F.M."/>
        </authorList>
    </citation>
    <scope>NUCLEOTIDE SEQUENCE [LARGE SCALE GENOMIC DNA]</scope>
    <source>
        <strain evidence="4 5">CCBAS932</strain>
    </source>
</reference>
<protein>
    <recommendedName>
        <fullName evidence="3">DDE Tnp4 domain-containing protein</fullName>
    </recommendedName>
</protein>
<evidence type="ECO:0000313" key="5">
    <source>
        <dbReference type="Proteomes" id="UP000277580"/>
    </source>
</evidence>
<dbReference type="InParanoid" id="A0A3N4L599"/>
<dbReference type="InterPro" id="IPR027806">
    <property type="entry name" value="HARBI1_dom"/>
</dbReference>
<dbReference type="GO" id="GO:0046872">
    <property type="term" value="F:metal ion binding"/>
    <property type="evidence" value="ECO:0007669"/>
    <property type="project" value="UniProtKB-KW"/>
</dbReference>
<evidence type="ECO:0000259" key="3">
    <source>
        <dbReference type="Pfam" id="PF13359"/>
    </source>
</evidence>
<dbReference type="OrthoDB" id="5401177at2759"/>
<name>A0A3N4L599_9PEZI</name>
<keyword evidence="2" id="KW-0479">Metal-binding</keyword>